<dbReference type="Pfam" id="PF12833">
    <property type="entry name" value="HTH_18"/>
    <property type="match status" value="1"/>
</dbReference>
<dbReference type="RefSeq" id="WP_257315494.1">
    <property type="nucleotide sequence ID" value="NZ_JANFDG010000012.1"/>
</dbReference>
<dbReference type="EMBL" id="JBHRSP010000032">
    <property type="protein sequence ID" value="MFC3075074.1"/>
    <property type="molecule type" value="Genomic_DNA"/>
</dbReference>
<organism evidence="5 6">
    <name type="scientific">Shinella pollutisoli</name>
    <dbReference type="NCBI Taxonomy" id="2250594"/>
    <lineage>
        <taxon>Bacteria</taxon>
        <taxon>Pseudomonadati</taxon>
        <taxon>Pseudomonadota</taxon>
        <taxon>Alphaproteobacteria</taxon>
        <taxon>Hyphomicrobiales</taxon>
        <taxon>Rhizobiaceae</taxon>
        <taxon>Shinella</taxon>
    </lineage>
</organism>
<evidence type="ECO:0000256" key="2">
    <source>
        <dbReference type="ARBA" id="ARBA00023125"/>
    </source>
</evidence>
<dbReference type="InterPro" id="IPR032687">
    <property type="entry name" value="AraC-type_N"/>
</dbReference>
<protein>
    <submittedName>
        <fullName evidence="5">AraC family transcriptional regulator ligand-binding domain-containing protein</fullName>
    </submittedName>
</protein>
<dbReference type="Pfam" id="PF12625">
    <property type="entry name" value="Arabinose_bd"/>
    <property type="match status" value="1"/>
</dbReference>
<evidence type="ECO:0000256" key="1">
    <source>
        <dbReference type="ARBA" id="ARBA00023015"/>
    </source>
</evidence>
<dbReference type="InterPro" id="IPR018060">
    <property type="entry name" value="HTH_AraC"/>
</dbReference>
<proteinExistence type="predicted"/>
<dbReference type="PANTHER" id="PTHR47894">
    <property type="entry name" value="HTH-TYPE TRANSCRIPTIONAL REGULATOR GADX"/>
    <property type="match status" value="1"/>
</dbReference>
<feature type="domain" description="HTH araC/xylS-type" evidence="4">
    <location>
        <begin position="249"/>
        <end position="331"/>
    </location>
</feature>
<gene>
    <name evidence="5" type="ORF">ACFOHH_18340</name>
</gene>
<evidence type="ECO:0000313" key="6">
    <source>
        <dbReference type="Proteomes" id="UP001595377"/>
    </source>
</evidence>
<keyword evidence="2" id="KW-0238">DNA-binding</keyword>
<comment type="caution">
    <text evidence="5">The sequence shown here is derived from an EMBL/GenBank/DDBJ whole genome shotgun (WGS) entry which is preliminary data.</text>
</comment>
<dbReference type="PROSITE" id="PS01124">
    <property type="entry name" value="HTH_ARAC_FAMILY_2"/>
    <property type="match status" value="1"/>
</dbReference>
<dbReference type="Proteomes" id="UP001595377">
    <property type="component" value="Unassembled WGS sequence"/>
</dbReference>
<evidence type="ECO:0000259" key="4">
    <source>
        <dbReference type="PROSITE" id="PS01124"/>
    </source>
</evidence>
<evidence type="ECO:0000313" key="5">
    <source>
        <dbReference type="EMBL" id="MFC3075074.1"/>
    </source>
</evidence>
<evidence type="ECO:0000256" key="3">
    <source>
        <dbReference type="ARBA" id="ARBA00023163"/>
    </source>
</evidence>
<dbReference type="SUPFAM" id="SSF46689">
    <property type="entry name" value="Homeodomain-like"/>
    <property type="match status" value="1"/>
</dbReference>
<dbReference type="Gene3D" id="1.10.10.60">
    <property type="entry name" value="Homeodomain-like"/>
    <property type="match status" value="1"/>
</dbReference>
<keyword evidence="3" id="KW-0804">Transcription</keyword>
<dbReference type="SMART" id="SM00342">
    <property type="entry name" value="HTH_ARAC"/>
    <property type="match status" value="1"/>
</dbReference>
<sequence>MSLAGWDAEAFLDEAGIPANVLHGEETLVSWQKLGHLLEIAARDCENPAFGLEWAVRMPPPYAGAGPISLLAGQSKTVGGWLERTMRYWRFHTNAFSLQLVEVPPPQTKPAGRASRRAVALRFDNRYIMRPGRQLMEYMLGGARAIMAGMADIDDGMFLAVRFPHLAPIDLDPYRKAFRCRLEFSADHYELVFDRAVLDLPLAVTSTVLSSYFGAFLEYQMQRREQYDQTITATVKLAVASLMGTGLCTLEFIAEAMDISAKKLQRLLAQEDTSFSEVCNIVRRDTAYRMIAETDAPLGSVAGLLDYASIVPFSYAFRRWSGFAPTAFRKQARLIEASQASLPRDWWRRISPPVERKRQRRR</sequence>
<dbReference type="PANTHER" id="PTHR47894:SF4">
    <property type="entry name" value="HTH-TYPE TRANSCRIPTIONAL REGULATOR GADX"/>
    <property type="match status" value="1"/>
</dbReference>
<reference evidence="6" key="1">
    <citation type="journal article" date="2019" name="Int. J. Syst. Evol. Microbiol.">
        <title>The Global Catalogue of Microorganisms (GCM) 10K type strain sequencing project: providing services to taxonomists for standard genome sequencing and annotation.</title>
        <authorList>
            <consortium name="The Broad Institute Genomics Platform"/>
            <consortium name="The Broad Institute Genome Sequencing Center for Infectious Disease"/>
            <person name="Wu L."/>
            <person name="Ma J."/>
        </authorList>
    </citation>
    <scope>NUCLEOTIDE SEQUENCE [LARGE SCALE GENOMIC DNA]</scope>
    <source>
        <strain evidence="6">KCTC 52677</strain>
    </source>
</reference>
<accession>A0ABV7DJE1</accession>
<name>A0ABV7DJE1_9HYPH</name>
<dbReference type="InterPro" id="IPR009057">
    <property type="entry name" value="Homeodomain-like_sf"/>
</dbReference>
<keyword evidence="1" id="KW-0805">Transcription regulation</keyword>
<keyword evidence="6" id="KW-1185">Reference proteome</keyword>